<dbReference type="Gramene" id="mRNA:HanXRQr2_Chr14g0667721">
    <property type="protein sequence ID" value="mRNA:HanXRQr2_Chr14g0667721"/>
    <property type="gene ID" value="HanXRQr2_Chr14g0667721"/>
</dbReference>
<evidence type="ECO:0000313" key="9">
    <source>
        <dbReference type="EMBL" id="OTF99812.1"/>
    </source>
</evidence>
<dbReference type="AlphaFoldDB" id="A0A251SMR6"/>
<keyword evidence="10" id="KW-1185">Reference proteome</keyword>
<feature type="repeat" description="WD" evidence="7">
    <location>
        <begin position="95"/>
        <end position="127"/>
    </location>
</feature>
<dbReference type="SMART" id="SM00320">
    <property type="entry name" value="WD40"/>
    <property type="match status" value="7"/>
</dbReference>
<dbReference type="PROSITE" id="PS50294">
    <property type="entry name" value="WD_REPEATS_REGION"/>
    <property type="match status" value="4"/>
</dbReference>
<dbReference type="OMA" id="HTNNVCA"/>
<dbReference type="GO" id="GO:0006890">
    <property type="term" value="P:retrograde vesicle-mediated transport, Golgi to endoplasmic reticulum"/>
    <property type="evidence" value="ECO:0000318"/>
    <property type="project" value="GO_Central"/>
</dbReference>
<evidence type="ECO:0000256" key="6">
    <source>
        <dbReference type="ARBA" id="ARBA00032920"/>
    </source>
</evidence>
<feature type="repeat" description="WD" evidence="7">
    <location>
        <begin position="225"/>
        <end position="267"/>
    </location>
</feature>
<reference evidence="8" key="3">
    <citation type="submission" date="2020-06" db="EMBL/GenBank/DDBJ databases">
        <title>Helianthus annuus Genome sequencing and assembly Release 2.</title>
        <authorList>
            <person name="Gouzy J."/>
            <person name="Langlade N."/>
            <person name="Munos S."/>
        </authorList>
    </citation>
    <scope>NUCLEOTIDE SEQUENCE</scope>
    <source>
        <tissue evidence="8">Leaves</tissue>
    </source>
</reference>
<reference evidence="8 10" key="1">
    <citation type="journal article" date="2017" name="Nature">
        <title>The sunflower genome provides insights into oil metabolism, flowering and Asterid evolution.</title>
        <authorList>
            <person name="Badouin H."/>
            <person name="Gouzy J."/>
            <person name="Grassa C.J."/>
            <person name="Murat F."/>
            <person name="Staton S.E."/>
            <person name="Cottret L."/>
            <person name="Lelandais-Briere C."/>
            <person name="Owens G.L."/>
            <person name="Carrere S."/>
            <person name="Mayjonade B."/>
            <person name="Legrand L."/>
            <person name="Gill N."/>
            <person name="Kane N.C."/>
            <person name="Bowers J.E."/>
            <person name="Hubner S."/>
            <person name="Bellec A."/>
            <person name="Berard A."/>
            <person name="Berges H."/>
            <person name="Blanchet N."/>
            <person name="Boniface M.C."/>
            <person name="Brunel D."/>
            <person name="Catrice O."/>
            <person name="Chaidir N."/>
            <person name="Claudel C."/>
            <person name="Donnadieu C."/>
            <person name="Faraut T."/>
            <person name="Fievet G."/>
            <person name="Helmstetter N."/>
            <person name="King M."/>
            <person name="Knapp S.J."/>
            <person name="Lai Z."/>
            <person name="Le Paslier M.C."/>
            <person name="Lippi Y."/>
            <person name="Lorenzon L."/>
            <person name="Mandel J.R."/>
            <person name="Marage G."/>
            <person name="Marchand G."/>
            <person name="Marquand E."/>
            <person name="Bret-Mestries E."/>
            <person name="Morien E."/>
            <person name="Nambeesan S."/>
            <person name="Nguyen T."/>
            <person name="Pegot-Espagnet P."/>
            <person name="Pouilly N."/>
            <person name="Raftis F."/>
            <person name="Sallet E."/>
            <person name="Schiex T."/>
            <person name="Thomas J."/>
            <person name="Vandecasteele C."/>
            <person name="Vares D."/>
            <person name="Vear F."/>
            <person name="Vautrin S."/>
            <person name="Crespi M."/>
            <person name="Mangin B."/>
            <person name="Burke J.M."/>
            <person name="Salse J."/>
            <person name="Munos S."/>
            <person name="Vincourt P."/>
            <person name="Rieseberg L.H."/>
            <person name="Langlade N.B."/>
        </authorList>
    </citation>
    <scope>NUCLEOTIDE SEQUENCE [LARGE SCALE GENOMIC DNA]</scope>
    <source>
        <strain evidence="10">cv. SF193</strain>
        <tissue evidence="8">Leaves</tissue>
    </source>
</reference>
<dbReference type="PROSITE" id="PS00678">
    <property type="entry name" value="WD_REPEATS_1"/>
    <property type="match status" value="1"/>
</dbReference>
<dbReference type="CDD" id="cd00200">
    <property type="entry name" value="WD40"/>
    <property type="match status" value="1"/>
</dbReference>
<dbReference type="InterPro" id="IPR019775">
    <property type="entry name" value="WD40_repeat_CS"/>
</dbReference>
<dbReference type="InterPro" id="IPR050844">
    <property type="entry name" value="Coatomer_complex_subunit"/>
</dbReference>
<feature type="repeat" description="WD" evidence="7">
    <location>
        <begin position="138"/>
        <end position="180"/>
    </location>
</feature>
<evidence type="ECO:0000313" key="8">
    <source>
        <dbReference type="EMBL" id="KAF5771184.1"/>
    </source>
</evidence>
<dbReference type="GO" id="GO:0006888">
    <property type="term" value="P:endoplasmic reticulum to Golgi vesicle-mediated transport"/>
    <property type="evidence" value="ECO:0000318"/>
    <property type="project" value="GO_Central"/>
</dbReference>
<keyword evidence="3" id="KW-0677">Repeat</keyword>
<dbReference type="EMBL" id="MNCJ02000329">
    <property type="protein sequence ID" value="KAF5771184.1"/>
    <property type="molecule type" value="Genomic_DNA"/>
</dbReference>
<dbReference type="FunFam" id="2.130.10.10:FF:000016">
    <property type="entry name" value="Coatomer alpha subunit, putative"/>
    <property type="match status" value="1"/>
</dbReference>
<name>A0A251SMR6_HELAN</name>
<protein>
    <recommendedName>
        <fullName evidence="6">Beta'-coat protein</fullName>
    </recommendedName>
</protein>
<dbReference type="STRING" id="4232.A0A251SMR6"/>
<organism evidence="9 10">
    <name type="scientific">Helianthus annuus</name>
    <name type="common">Common sunflower</name>
    <dbReference type="NCBI Taxonomy" id="4232"/>
    <lineage>
        <taxon>Eukaryota</taxon>
        <taxon>Viridiplantae</taxon>
        <taxon>Streptophyta</taxon>
        <taxon>Embryophyta</taxon>
        <taxon>Tracheophyta</taxon>
        <taxon>Spermatophyta</taxon>
        <taxon>Magnoliopsida</taxon>
        <taxon>eudicotyledons</taxon>
        <taxon>Gunneridae</taxon>
        <taxon>Pentapetalae</taxon>
        <taxon>asterids</taxon>
        <taxon>campanulids</taxon>
        <taxon>Asterales</taxon>
        <taxon>Asteraceae</taxon>
        <taxon>Asteroideae</taxon>
        <taxon>Heliantheae alliance</taxon>
        <taxon>Heliantheae</taxon>
        <taxon>Helianthus</taxon>
    </lineage>
</organism>
<dbReference type="OrthoDB" id="2150324at2759"/>
<dbReference type="EMBL" id="CM007903">
    <property type="protein sequence ID" value="OTF99812.1"/>
    <property type="molecule type" value="Genomic_DNA"/>
</dbReference>
<dbReference type="GO" id="GO:0006891">
    <property type="term" value="P:intra-Golgi vesicle-mediated transport"/>
    <property type="evidence" value="ECO:0000318"/>
    <property type="project" value="GO_Central"/>
</dbReference>
<evidence type="ECO:0000256" key="4">
    <source>
        <dbReference type="ARBA" id="ARBA00023329"/>
    </source>
</evidence>
<dbReference type="InterPro" id="IPR015943">
    <property type="entry name" value="WD40/YVTN_repeat-like_dom_sf"/>
</dbReference>
<dbReference type="InterPro" id="IPR020472">
    <property type="entry name" value="WD40_PAC1"/>
</dbReference>
<comment type="subcellular location">
    <subcellularLocation>
        <location evidence="1">Cytoplasmic vesicle membrane</location>
    </subcellularLocation>
</comment>
<evidence type="ECO:0000256" key="2">
    <source>
        <dbReference type="ARBA" id="ARBA00022574"/>
    </source>
</evidence>
<dbReference type="GO" id="GO:0030126">
    <property type="term" value="C:COPI vesicle coat"/>
    <property type="evidence" value="ECO:0000318"/>
    <property type="project" value="GO_Central"/>
</dbReference>
<dbReference type="InterPro" id="IPR036322">
    <property type="entry name" value="WD40_repeat_dom_sf"/>
</dbReference>
<proteinExistence type="predicted"/>
<dbReference type="SUPFAM" id="SSF50978">
    <property type="entry name" value="WD40 repeat-like"/>
    <property type="match status" value="1"/>
</dbReference>
<feature type="repeat" description="WD" evidence="7">
    <location>
        <begin position="181"/>
        <end position="224"/>
    </location>
</feature>
<keyword evidence="4" id="KW-0968">Cytoplasmic vesicle</keyword>
<keyword evidence="2 7" id="KW-0853">WD repeat</keyword>
<dbReference type="PANTHER" id="PTHR19876:SF76">
    <property type="entry name" value="WD40_YVTN REPEAT-LIKE-CONTAINING DOMAIN-CONTAINING PROTEIN-RELATED"/>
    <property type="match status" value="1"/>
</dbReference>
<dbReference type="InterPro" id="IPR001680">
    <property type="entry name" value="WD40_rpt"/>
</dbReference>
<evidence type="ECO:0000313" key="10">
    <source>
        <dbReference type="Proteomes" id="UP000215914"/>
    </source>
</evidence>
<dbReference type="PANTHER" id="PTHR19876">
    <property type="entry name" value="COATOMER"/>
    <property type="match status" value="1"/>
</dbReference>
<sequence length="305" mass="34911">MGSTIEIKKTFELRSERVKSIDLHPNAPWVLLGLHSGNVCIWNHESQVTEKTFEIANSRVRSAKFIARKEWIVIGADDGFIRVYNYNTMENIIEFKAHSDFIRSLIVHPSQSYLLSASDDKLVKLWDWENDWKCTKTFEGHEHYVMQLAFNPRDANDFASISLDCTIKFWDLGSMDLRLSINGHTEGLNSVEFFEDDGKLYILAGSDDHTAKVWDYESMTCVQTLEGHTHNVTSFQCVKLDASFIITGSEDQTVRVWNMKTYNLDHVFTSDLGRVWTIEFIEDSSKIILGCDEGILVGQVNSTGY</sequence>
<evidence type="ECO:0000256" key="1">
    <source>
        <dbReference type="ARBA" id="ARBA00004156"/>
    </source>
</evidence>
<reference evidence="9" key="2">
    <citation type="submission" date="2017-02" db="EMBL/GenBank/DDBJ databases">
        <title>Sunflower complete genome.</title>
        <authorList>
            <person name="Langlade N."/>
            <person name="Munos S."/>
        </authorList>
    </citation>
    <scope>NUCLEOTIDE SEQUENCE [LARGE SCALE GENOMIC DNA]</scope>
    <source>
        <tissue evidence="9">Leaves</tissue>
    </source>
</reference>
<dbReference type="Gene3D" id="2.130.10.10">
    <property type="entry name" value="YVTN repeat-like/Quinoprotein amine dehydrogenase"/>
    <property type="match status" value="1"/>
</dbReference>
<dbReference type="GO" id="GO:0006886">
    <property type="term" value="P:intracellular protein transport"/>
    <property type="evidence" value="ECO:0000318"/>
    <property type="project" value="GO_Central"/>
</dbReference>
<accession>A0A251SMR6</accession>
<gene>
    <name evidence="9" type="ORF">HannXRQ_Chr14g0460681</name>
    <name evidence="8" type="ORF">HanXRQr2_Chr14g0667721</name>
</gene>
<dbReference type="InParanoid" id="A0A251SMR6"/>
<dbReference type="PRINTS" id="PR00320">
    <property type="entry name" value="GPROTEINBRPT"/>
</dbReference>
<evidence type="ECO:0000256" key="7">
    <source>
        <dbReference type="PROSITE-ProRule" id="PRU00221"/>
    </source>
</evidence>
<evidence type="ECO:0000256" key="5">
    <source>
        <dbReference type="ARBA" id="ARBA00025536"/>
    </source>
</evidence>
<dbReference type="Pfam" id="PF00400">
    <property type="entry name" value="WD40"/>
    <property type="match status" value="6"/>
</dbReference>
<dbReference type="PROSITE" id="PS50082">
    <property type="entry name" value="WD_REPEATS_2"/>
    <property type="match status" value="4"/>
</dbReference>
<evidence type="ECO:0000256" key="3">
    <source>
        <dbReference type="ARBA" id="ARBA00022737"/>
    </source>
</evidence>
<dbReference type="Proteomes" id="UP000215914">
    <property type="component" value="Chromosome 14"/>
</dbReference>
<comment type="function">
    <text evidence="5">The coatomer is a cytosolic protein complex that binds to dilysine motifs and reversibly associates with Golgi non-clathrin-coated vesicles, which further mediate biosynthetic protein transport from the ER, via the Golgi up to the trans Golgi network. Coatomer complex is required for budding from Golgi membranes, and is essential for the retrograde Golgi-to-ER transport of dilysine-tagged proteins.</text>
</comment>